<comment type="caution">
    <text evidence="9">The sequence shown here is derived from an EMBL/GenBank/DDBJ whole genome shotgun (WGS) entry which is preliminary data.</text>
</comment>
<dbReference type="AlphaFoldDB" id="A0A559GJP9"/>
<sequence>YVLNCSPTFILLDARGSVSVAERAVYIARIRNLARVVAKTFVAERKRLGYPLLDEATRAKLLAEDAE</sequence>
<name>A0A559GJP9_STREE</name>
<dbReference type="InterPro" id="IPR045864">
    <property type="entry name" value="aa-tRNA-synth_II/BPL/LPL"/>
</dbReference>
<proteinExistence type="inferred from homology"/>
<gene>
    <name evidence="9" type="ORF">AZJ28_13150</name>
</gene>
<dbReference type="GO" id="GO:0005524">
    <property type="term" value="F:ATP binding"/>
    <property type="evidence" value="ECO:0007669"/>
    <property type="project" value="UniProtKB-KW"/>
</dbReference>
<keyword evidence="5" id="KW-0067">ATP-binding</keyword>
<dbReference type="GO" id="GO:0140096">
    <property type="term" value="F:catalytic activity, acting on a protein"/>
    <property type="evidence" value="ECO:0007669"/>
    <property type="project" value="UniProtKB-ARBA"/>
</dbReference>
<dbReference type="SUPFAM" id="SSF55681">
    <property type="entry name" value="Class II aaRS and biotin synthetases"/>
    <property type="match status" value="1"/>
</dbReference>
<evidence type="ECO:0000256" key="3">
    <source>
        <dbReference type="ARBA" id="ARBA00022598"/>
    </source>
</evidence>
<evidence type="ECO:0000256" key="4">
    <source>
        <dbReference type="ARBA" id="ARBA00022741"/>
    </source>
</evidence>
<dbReference type="Gene3D" id="1.20.58.180">
    <property type="entry name" value="Class II aaRS and biotin synthetases, domain 2"/>
    <property type="match status" value="1"/>
</dbReference>
<keyword evidence="6" id="KW-0648">Protein biosynthesis</keyword>
<dbReference type="PROSITE" id="PS50861">
    <property type="entry name" value="AA_TRNA_LIGASE_II_GLYAB"/>
    <property type="match status" value="1"/>
</dbReference>
<dbReference type="InterPro" id="IPR006194">
    <property type="entry name" value="Gly-tRNA-synth_heterodimer"/>
</dbReference>
<comment type="similarity">
    <text evidence="1">Belongs to the class-II aminoacyl-tRNA synthetase family.</text>
</comment>
<dbReference type="GO" id="GO:0004820">
    <property type="term" value="F:glycine-tRNA ligase activity"/>
    <property type="evidence" value="ECO:0007669"/>
    <property type="project" value="UniProtKB-EC"/>
</dbReference>
<dbReference type="PANTHER" id="PTHR30075">
    <property type="entry name" value="GLYCYL-TRNA SYNTHETASE"/>
    <property type="match status" value="1"/>
</dbReference>
<dbReference type="PANTHER" id="PTHR30075:SF2">
    <property type="entry name" value="GLYCINE--TRNA LIGASE, CHLOROPLASTIC_MITOCHONDRIAL 2"/>
    <property type="match status" value="1"/>
</dbReference>
<dbReference type="EC" id="6.1.1.14" evidence="2"/>
<protein>
    <recommendedName>
        <fullName evidence="2">glycine--tRNA ligase</fullName>
        <ecNumber evidence="2">6.1.1.14</ecNumber>
    </recommendedName>
</protein>
<evidence type="ECO:0000256" key="6">
    <source>
        <dbReference type="ARBA" id="ARBA00022917"/>
    </source>
</evidence>
<dbReference type="Proteomes" id="UP000315060">
    <property type="component" value="Unassembled WGS sequence"/>
</dbReference>
<keyword evidence="3 9" id="KW-0436">Ligase</keyword>
<dbReference type="InterPro" id="IPR002310">
    <property type="entry name" value="Gly-tRNA_ligase_asu"/>
</dbReference>
<dbReference type="GO" id="GO:0016740">
    <property type="term" value="F:transferase activity"/>
    <property type="evidence" value="ECO:0007669"/>
    <property type="project" value="UniProtKB-ARBA"/>
</dbReference>
<evidence type="ECO:0000256" key="2">
    <source>
        <dbReference type="ARBA" id="ARBA00012829"/>
    </source>
</evidence>
<evidence type="ECO:0000256" key="1">
    <source>
        <dbReference type="ARBA" id="ARBA00008226"/>
    </source>
</evidence>
<feature type="non-terminal residue" evidence="9">
    <location>
        <position position="1"/>
    </location>
</feature>
<evidence type="ECO:0000256" key="5">
    <source>
        <dbReference type="ARBA" id="ARBA00022840"/>
    </source>
</evidence>
<reference evidence="9 10" key="1">
    <citation type="submission" date="2019-07" db="EMBL/GenBank/DDBJ databases">
        <authorList>
            <person name="Mohale T."/>
        </authorList>
    </citation>
    <scope>NUCLEOTIDE SEQUENCE [LARGE SCALE GENOMIC DNA]</scope>
    <source>
        <strain evidence="9 10">NTPn 59</strain>
    </source>
</reference>
<keyword evidence="4" id="KW-0547">Nucleotide-binding</keyword>
<evidence type="ECO:0000313" key="10">
    <source>
        <dbReference type="Proteomes" id="UP000315060"/>
    </source>
</evidence>
<evidence type="ECO:0000313" key="9">
    <source>
        <dbReference type="EMBL" id="TVX63113.1"/>
    </source>
</evidence>
<keyword evidence="7" id="KW-0030">Aminoacyl-tRNA synthetase</keyword>
<dbReference type="Pfam" id="PF02091">
    <property type="entry name" value="tRNA-synt_2e"/>
    <property type="match status" value="1"/>
</dbReference>
<comment type="catalytic activity">
    <reaction evidence="8">
        <text>tRNA(Gly) + glycine + ATP = glycyl-tRNA(Gly) + AMP + diphosphate</text>
        <dbReference type="Rhea" id="RHEA:16013"/>
        <dbReference type="Rhea" id="RHEA-COMP:9664"/>
        <dbReference type="Rhea" id="RHEA-COMP:9683"/>
        <dbReference type="ChEBI" id="CHEBI:30616"/>
        <dbReference type="ChEBI" id="CHEBI:33019"/>
        <dbReference type="ChEBI" id="CHEBI:57305"/>
        <dbReference type="ChEBI" id="CHEBI:78442"/>
        <dbReference type="ChEBI" id="CHEBI:78522"/>
        <dbReference type="ChEBI" id="CHEBI:456215"/>
        <dbReference type="EC" id="6.1.1.14"/>
    </reaction>
</comment>
<dbReference type="GO" id="GO:0006426">
    <property type="term" value="P:glycyl-tRNA aminoacylation"/>
    <property type="evidence" value="ECO:0007669"/>
    <property type="project" value="InterPro"/>
</dbReference>
<evidence type="ECO:0000256" key="8">
    <source>
        <dbReference type="ARBA" id="ARBA00047937"/>
    </source>
</evidence>
<dbReference type="GO" id="GO:0005829">
    <property type="term" value="C:cytosol"/>
    <property type="evidence" value="ECO:0007669"/>
    <property type="project" value="TreeGrafter"/>
</dbReference>
<dbReference type="EMBL" id="VMYC01000484">
    <property type="protein sequence ID" value="TVX63113.1"/>
    <property type="molecule type" value="Genomic_DNA"/>
</dbReference>
<evidence type="ECO:0000256" key="7">
    <source>
        <dbReference type="ARBA" id="ARBA00023146"/>
    </source>
</evidence>
<accession>A0A559GJP9</accession>
<organism evidence="9 10">
    <name type="scientific">Streptococcus pneumoniae</name>
    <dbReference type="NCBI Taxonomy" id="1313"/>
    <lineage>
        <taxon>Bacteria</taxon>
        <taxon>Bacillati</taxon>
        <taxon>Bacillota</taxon>
        <taxon>Bacilli</taxon>
        <taxon>Lactobacillales</taxon>
        <taxon>Streptococcaceae</taxon>
        <taxon>Streptococcus</taxon>
    </lineage>
</organism>